<accession>A0A6C0GCB7</accession>
<dbReference type="GO" id="GO:0005829">
    <property type="term" value="C:cytosol"/>
    <property type="evidence" value="ECO:0007669"/>
    <property type="project" value="TreeGrafter"/>
</dbReference>
<evidence type="ECO:0000256" key="1">
    <source>
        <dbReference type="ARBA" id="ARBA00007274"/>
    </source>
</evidence>
<dbReference type="AlphaFoldDB" id="A0A6C0GCB7"/>
<name>A0A6C0GCB7_9BACT</name>
<dbReference type="PANTHER" id="PTHR23416:SF23">
    <property type="entry name" value="ACETYLTRANSFERASE C18B11.09C-RELATED"/>
    <property type="match status" value="1"/>
</dbReference>
<organism evidence="4 5">
    <name type="scientific">Rhodocytophaga rosea</name>
    <dbReference type="NCBI Taxonomy" id="2704465"/>
    <lineage>
        <taxon>Bacteria</taxon>
        <taxon>Pseudomonadati</taxon>
        <taxon>Bacteroidota</taxon>
        <taxon>Cytophagia</taxon>
        <taxon>Cytophagales</taxon>
        <taxon>Rhodocytophagaceae</taxon>
        <taxon>Rhodocytophaga</taxon>
    </lineage>
</organism>
<evidence type="ECO:0000256" key="3">
    <source>
        <dbReference type="SAM" id="Phobius"/>
    </source>
</evidence>
<reference evidence="4 5" key="1">
    <citation type="submission" date="2020-01" db="EMBL/GenBank/DDBJ databases">
        <authorList>
            <person name="Kim M.K."/>
        </authorList>
    </citation>
    <scope>NUCLEOTIDE SEQUENCE [LARGE SCALE GENOMIC DNA]</scope>
    <source>
        <strain evidence="4 5">172606-1</strain>
    </source>
</reference>
<dbReference type="Proteomes" id="UP000480178">
    <property type="component" value="Chromosome"/>
</dbReference>
<dbReference type="CDD" id="cd04647">
    <property type="entry name" value="LbH_MAT_like"/>
    <property type="match status" value="1"/>
</dbReference>
<evidence type="ECO:0000313" key="4">
    <source>
        <dbReference type="EMBL" id="QHT65472.1"/>
    </source>
</evidence>
<proteinExistence type="inferred from homology"/>
<sequence>MTLLKFINKTYKFLYFKLAGFISWIITWIKFKLNGVYFSPEFISGGVPIIKVELTGRFTIGKKFKINNGKYHNMIGRQQPCYFLVGKNGVLKIGNNVGISSSAIVCHHKVEISDDVKIGGNVVIYDTDFHSLNYMERNATPEIYDNIKTAPVIIKEGAFIITGAHSIILKGVSIGKNSIVGAGSVVTKSIPDNQVWAGNPARFIKSI</sequence>
<keyword evidence="5" id="KW-1185">Reference proteome</keyword>
<dbReference type="GO" id="GO:0008374">
    <property type="term" value="F:O-acyltransferase activity"/>
    <property type="evidence" value="ECO:0007669"/>
    <property type="project" value="TreeGrafter"/>
</dbReference>
<keyword evidence="4" id="KW-0012">Acyltransferase</keyword>
<dbReference type="InterPro" id="IPR001451">
    <property type="entry name" value="Hexapep"/>
</dbReference>
<dbReference type="InterPro" id="IPR011004">
    <property type="entry name" value="Trimer_LpxA-like_sf"/>
</dbReference>
<keyword evidence="3" id="KW-1133">Transmembrane helix</keyword>
<comment type="similarity">
    <text evidence="1">Belongs to the transferase hexapeptide repeat family.</text>
</comment>
<protein>
    <submittedName>
        <fullName evidence="4">Acyltransferase</fullName>
    </submittedName>
</protein>
<dbReference type="EMBL" id="CP048222">
    <property type="protein sequence ID" value="QHT65472.1"/>
    <property type="molecule type" value="Genomic_DNA"/>
</dbReference>
<evidence type="ECO:0000313" key="5">
    <source>
        <dbReference type="Proteomes" id="UP000480178"/>
    </source>
</evidence>
<dbReference type="KEGG" id="rhoz:GXP67_01675"/>
<dbReference type="Gene3D" id="2.160.10.10">
    <property type="entry name" value="Hexapeptide repeat proteins"/>
    <property type="match status" value="1"/>
</dbReference>
<dbReference type="RefSeq" id="WP_162441559.1">
    <property type="nucleotide sequence ID" value="NZ_CP048222.1"/>
</dbReference>
<dbReference type="Pfam" id="PF14602">
    <property type="entry name" value="Hexapep_2"/>
    <property type="match status" value="1"/>
</dbReference>
<dbReference type="InterPro" id="IPR051159">
    <property type="entry name" value="Hexapeptide_acetyltransf"/>
</dbReference>
<dbReference type="PANTHER" id="PTHR23416">
    <property type="entry name" value="SIALIC ACID SYNTHASE-RELATED"/>
    <property type="match status" value="1"/>
</dbReference>
<evidence type="ECO:0000256" key="2">
    <source>
        <dbReference type="ARBA" id="ARBA00022679"/>
    </source>
</evidence>
<keyword evidence="3" id="KW-0812">Transmembrane</keyword>
<feature type="transmembrane region" description="Helical" evidence="3">
    <location>
        <begin position="12"/>
        <end position="31"/>
    </location>
</feature>
<dbReference type="SUPFAM" id="SSF51161">
    <property type="entry name" value="Trimeric LpxA-like enzymes"/>
    <property type="match status" value="1"/>
</dbReference>
<keyword evidence="3" id="KW-0472">Membrane</keyword>
<gene>
    <name evidence="4" type="ORF">GXP67_01675</name>
</gene>
<keyword evidence="2 4" id="KW-0808">Transferase</keyword>